<protein>
    <submittedName>
        <fullName evidence="1">Uncharacterized protein</fullName>
    </submittedName>
</protein>
<evidence type="ECO:0000313" key="1">
    <source>
        <dbReference type="EMBL" id="KAE9628282.1"/>
    </source>
</evidence>
<reference evidence="1 2" key="1">
    <citation type="submission" date="2019-12" db="EMBL/GenBank/DDBJ databases">
        <authorList>
            <person name="Zhang Y.-J."/>
        </authorList>
    </citation>
    <scope>NUCLEOTIDE SEQUENCE [LARGE SCALE GENOMIC DNA]</scope>
    <source>
        <strain evidence="1 2">H18S-6</strain>
    </source>
</reference>
<sequence>MSNYSDQLDQLNDGTLDAGKFKHLDHIGVAYEALKRESFFDAMATVANGITAAASRAGAPDKFNATITLAFMCEIAERMEARNFPDADSFIAANPDLLSGSVLAQYSEGRAVSARARRIALLPDLARSA</sequence>
<dbReference type="RefSeq" id="WP_158980516.1">
    <property type="nucleotide sequence ID" value="NZ_WSFO01000010.1"/>
</dbReference>
<name>A0A6A4RFR4_9RHOB</name>
<dbReference type="AlphaFoldDB" id="A0A6A4RFR4"/>
<evidence type="ECO:0000313" key="2">
    <source>
        <dbReference type="Proteomes" id="UP000441586"/>
    </source>
</evidence>
<gene>
    <name evidence="1" type="ORF">GP644_16760</name>
</gene>
<organism evidence="1 2">
    <name type="scientific">Parasedimentitalea maritima</name>
    <dbReference type="NCBI Taxonomy" id="2578117"/>
    <lineage>
        <taxon>Bacteria</taxon>
        <taxon>Pseudomonadati</taxon>
        <taxon>Pseudomonadota</taxon>
        <taxon>Alphaproteobacteria</taxon>
        <taxon>Rhodobacterales</taxon>
        <taxon>Paracoccaceae</taxon>
        <taxon>Parasedimentitalea</taxon>
    </lineage>
</organism>
<dbReference type="EMBL" id="WSFO01000010">
    <property type="protein sequence ID" value="KAE9628282.1"/>
    <property type="molecule type" value="Genomic_DNA"/>
</dbReference>
<dbReference type="Proteomes" id="UP000441586">
    <property type="component" value="Unassembled WGS sequence"/>
</dbReference>
<comment type="caution">
    <text evidence="1">The sequence shown here is derived from an EMBL/GenBank/DDBJ whole genome shotgun (WGS) entry which is preliminary data.</text>
</comment>
<proteinExistence type="predicted"/>
<accession>A0A6A4RFR4</accession>